<evidence type="ECO:0000313" key="3">
    <source>
        <dbReference type="EMBL" id="NYH96904.1"/>
    </source>
</evidence>
<accession>A0A7Z0BV41</accession>
<dbReference type="AlphaFoldDB" id="A0A7Z0BV41"/>
<keyword evidence="2" id="KW-0472">Membrane</keyword>
<feature type="region of interest" description="Disordered" evidence="1">
    <location>
        <begin position="134"/>
        <end position="155"/>
    </location>
</feature>
<keyword evidence="4" id="KW-1185">Reference proteome</keyword>
<name>A0A7Z0BV41_9SPHN</name>
<dbReference type="Proteomes" id="UP000522081">
    <property type="component" value="Unassembled WGS sequence"/>
</dbReference>
<feature type="compositionally biased region" description="Low complexity" evidence="1">
    <location>
        <begin position="140"/>
        <end position="155"/>
    </location>
</feature>
<evidence type="ECO:0000256" key="1">
    <source>
        <dbReference type="SAM" id="MobiDB-lite"/>
    </source>
</evidence>
<reference evidence="3 4" key="1">
    <citation type="submission" date="2020-07" db="EMBL/GenBank/DDBJ databases">
        <title>Genomic Encyclopedia of Type Strains, Phase IV (KMG-IV): sequencing the most valuable type-strain genomes for metagenomic binning, comparative biology and taxonomic classification.</title>
        <authorList>
            <person name="Goeker M."/>
        </authorList>
    </citation>
    <scope>NUCLEOTIDE SEQUENCE [LARGE SCALE GENOMIC DNA]</scope>
    <source>
        <strain evidence="3 4">DSM 29043</strain>
    </source>
</reference>
<dbReference type="EMBL" id="JACBZF010000009">
    <property type="protein sequence ID" value="NYH96904.1"/>
    <property type="molecule type" value="Genomic_DNA"/>
</dbReference>
<evidence type="ECO:0000256" key="2">
    <source>
        <dbReference type="SAM" id="Phobius"/>
    </source>
</evidence>
<dbReference type="RefSeq" id="WP_179408711.1">
    <property type="nucleotide sequence ID" value="NZ_BMGF01000011.1"/>
</dbReference>
<organism evidence="3 4">
    <name type="scientific">Novosphingobium marinum</name>
    <dbReference type="NCBI Taxonomy" id="1514948"/>
    <lineage>
        <taxon>Bacteria</taxon>
        <taxon>Pseudomonadati</taxon>
        <taxon>Pseudomonadota</taxon>
        <taxon>Alphaproteobacteria</taxon>
        <taxon>Sphingomonadales</taxon>
        <taxon>Sphingomonadaceae</taxon>
        <taxon>Novosphingobium</taxon>
    </lineage>
</organism>
<protein>
    <submittedName>
        <fullName evidence="3">Uncharacterized protein</fullName>
    </submittedName>
</protein>
<comment type="caution">
    <text evidence="3">The sequence shown here is derived from an EMBL/GenBank/DDBJ whole genome shotgun (WGS) entry which is preliminary data.</text>
</comment>
<sequence length="155" mass="17204">MPLIRRSNYWKDVSPTGAIADFLTVWKQAGRNRWTIAVLAAFATFCIFSLMTQEEAKGPPPRPEIEYITTFAADRSDEEIQLSNLANQRRKERLAAEKAKRDEAARDVYRTLGRMSGMDVEKIEREAAAERAAKEKAEAEAGAAAAARAEALSGE</sequence>
<evidence type="ECO:0000313" key="4">
    <source>
        <dbReference type="Proteomes" id="UP000522081"/>
    </source>
</evidence>
<gene>
    <name evidence="3" type="ORF">FHS75_003257</name>
</gene>
<keyword evidence="2" id="KW-1133">Transmembrane helix</keyword>
<keyword evidence="2" id="KW-0812">Transmembrane</keyword>
<proteinExistence type="predicted"/>
<feature type="transmembrane region" description="Helical" evidence="2">
    <location>
        <begin position="34"/>
        <end position="52"/>
    </location>
</feature>